<feature type="transmembrane region" description="Helical" evidence="6">
    <location>
        <begin position="143"/>
        <end position="169"/>
    </location>
</feature>
<dbReference type="RefSeq" id="WP_008328221.1">
    <property type="nucleotide sequence ID" value="NZ_CH902578.1"/>
</dbReference>
<feature type="transmembrane region" description="Helical" evidence="6">
    <location>
        <begin position="208"/>
        <end position="231"/>
    </location>
</feature>
<accession>A3VK00</accession>
<dbReference type="InterPro" id="IPR051211">
    <property type="entry name" value="PG_lysyltransferase"/>
</dbReference>
<dbReference type="GO" id="GO:0005886">
    <property type="term" value="C:plasma membrane"/>
    <property type="evidence" value="ECO:0007669"/>
    <property type="project" value="UniProtKB-SubCell"/>
</dbReference>
<dbReference type="OrthoDB" id="145485at2"/>
<evidence type="ECO:0000256" key="3">
    <source>
        <dbReference type="ARBA" id="ARBA00022692"/>
    </source>
</evidence>
<name>A3VK00_9RHOB</name>
<dbReference type="InterPro" id="IPR016181">
    <property type="entry name" value="Acyl_CoA_acyltransferase"/>
</dbReference>
<keyword evidence="5 6" id="KW-0472">Membrane</keyword>
<dbReference type="SUPFAM" id="SSF55729">
    <property type="entry name" value="Acyl-CoA N-acyltransferases (Nat)"/>
    <property type="match status" value="1"/>
</dbReference>
<keyword evidence="2" id="KW-1003">Cell membrane</keyword>
<sequence>MRGHDREPGNRTAALTTDIPRLAVGRVLARQLVPLGVFALLALVLRHRIAELDIAHIRSALATVGPVQWALGLGLTAVSFWALGRYDVVVHRLIGRDTEPKRAAITGMTAIAVGQTVGMGALTGTFVRWRLLPDLGLGDATRISAIVTVSFFAAWAVVTALAVLTAGAALPHSSLLAGLVLAAALAFALLSLWRPGRLARWPLPPLKAMGLVLGFTAIDTLAAGGVLWVMLPDGVQVAPGMLITAYLLALGAGLVLTTPGGVGPFEVALLALLPTVPDEPLLAAVLAYRAIYYALPALIGGLVLLRRPDSAPAPEPARVALAPVDLDHLPLVVEAALTTAPRAEAALLRHGRFQLLANARLWPAALVARSGQSLIMLGDPLTPDRRADDVVSDLADRARATLTSPVIYKCGARLGVLARRRGWALLPVAREGWVDPGGFTTDGPARRQLRRKLRKAEAAGITVSAIAPGDPVPIPFDEMDALAARWSAARGGERGFSMGVWSPATMRNAAIYIARDGDGRMQGFVTVHANRREHTLDLMRQGDDAVDGLMHLLVTHAIKGAAVAGVPRFSLAAVPTGDIAGEPALFTRLRALLDHATGAAGLRQFKSAFAPEWETLYLAAPTRTALALGALDITREILRDA</sequence>
<protein>
    <submittedName>
        <fullName evidence="8">Membrane protein, putative</fullName>
    </submittedName>
</protein>
<dbReference type="PANTHER" id="PTHR34697:SF2">
    <property type="entry name" value="PHOSPHATIDYLGLYCEROL LYSYLTRANSFERASE"/>
    <property type="match status" value="1"/>
</dbReference>
<evidence type="ECO:0000313" key="8">
    <source>
        <dbReference type="EMBL" id="EAQ11506.1"/>
    </source>
</evidence>
<evidence type="ECO:0000313" key="9">
    <source>
        <dbReference type="Proteomes" id="UP000002931"/>
    </source>
</evidence>
<feature type="transmembrane region" description="Helical" evidence="6">
    <location>
        <begin position="243"/>
        <end position="273"/>
    </location>
</feature>
<dbReference type="eggNOG" id="COG2898">
    <property type="taxonomic scope" value="Bacteria"/>
</dbReference>
<comment type="subcellular location">
    <subcellularLocation>
        <location evidence="1">Cell membrane</location>
        <topology evidence="1">Multi-pass membrane protein</topology>
    </subcellularLocation>
</comment>
<proteinExistence type="predicted"/>
<dbReference type="GO" id="GO:0016755">
    <property type="term" value="F:aminoacyltransferase activity"/>
    <property type="evidence" value="ECO:0007669"/>
    <property type="project" value="TreeGrafter"/>
</dbReference>
<dbReference type="Pfam" id="PF09924">
    <property type="entry name" value="LPG_synthase_C"/>
    <property type="match status" value="1"/>
</dbReference>
<keyword evidence="4 6" id="KW-1133">Transmembrane helix</keyword>
<gene>
    <name evidence="8" type="ORF">RB2654_02055</name>
</gene>
<dbReference type="EMBL" id="AAMT01000015">
    <property type="protein sequence ID" value="EAQ11506.1"/>
    <property type="molecule type" value="Genomic_DNA"/>
</dbReference>
<reference evidence="8 9" key="1">
    <citation type="journal article" date="2010" name="J. Bacteriol.">
        <title>Genome sequences of Pelagibaca bermudensis HTCC2601T and Maritimibacter alkaliphilus HTCC2654T, the type strains of two marine Roseobacter genera.</title>
        <authorList>
            <person name="Thrash J.C."/>
            <person name="Cho J.C."/>
            <person name="Ferriera S."/>
            <person name="Johnson J."/>
            <person name="Vergin K.L."/>
            <person name="Giovannoni S.J."/>
        </authorList>
    </citation>
    <scope>NUCLEOTIDE SEQUENCE [LARGE SCALE GENOMIC DNA]</scope>
    <source>
        <strain evidence="8 9">HTCC2654</strain>
    </source>
</reference>
<dbReference type="AlphaFoldDB" id="A3VK00"/>
<dbReference type="Proteomes" id="UP000002931">
    <property type="component" value="Unassembled WGS sequence"/>
</dbReference>
<evidence type="ECO:0000256" key="4">
    <source>
        <dbReference type="ARBA" id="ARBA00022989"/>
    </source>
</evidence>
<keyword evidence="3 6" id="KW-0812">Transmembrane</keyword>
<feature type="transmembrane region" description="Helical" evidence="6">
    <location>
        <begin position="57"/>
        <end position="83"/>
    </location>
</feature>
<evidence type="ECO:0000259" key="7">
    <source>
        <dbReference type="Pfam" id="PF09924"/>
    </source>
</evidence>
<dbReference type="PANTHER" id="PTHR34697">
    <property type="entry name" value="PHOSPHATIDYLGLYCEROL LYSYLTRANSFERASE"/>
    <property type="match status" value="1"/>
</dbReference>
<dbReference type="HOGENOM" id="CLU_448963_0_0_5"/>
<dbReference type="InterPro" id="IPR024320">
    <property type="entry name" value="LPG_synthase_C"/>
</dbReference>
<keyword evidence="9" id="KW-1185">Reference proteome</keyword>
<feature type="domain" description="Phosphatidylglycerol lysyltransferase C-terminal" evidence="7">
    <location>
        <begin position="367"/>
        <end position="619"/>
    </location>
</feature>
<evidence type="ECO:0000256" key="5">
    <source>
        <dbReference type="ARBA" id="ARBA00023136"/>
    </source>
</evidence>
<evidence type="ECO:0000256" key="2">
    <source>
        <dbReference type="ARBA" id="ARBA00022475"/>
    </source>
</evidence>
<feature type="transmembrane region" description="Helical" evidence="6">
    <location>
        <begin position="103"/>
        <end position="122"/>
    </location>
</feature>
<comment type="caution">
    <text evidence="8">The sequence shown here is derived from an EMBL/GenBank/DDBJ whole genome shotgun (WGS) entry which is preliminary data.</text>
</comment>
<dbReference type="STRING" id="314271.RB2654_02055"/>
<feature type="transmembrane region" description="Helical" evidence="6">
    <location>
        <begin position="175"/>
        <end position="196"/>
    </location>
</feature>
<feature type="transmembrane region" description="Helical" evidence="6">
    <location>
        <begin position="27"/>
        <end position="45"/>
    </location>
</feature>
<dbReference type="GO" id="GO:0055091">
    <property type="term" value="P:phospholipid homeostasis"/>
    <property type="evidence" value="ECO:0007669"/>
    <property type="project" value="TreeGrafter"/>
</dbReference>
<evidence type="ECO:0000256" key="6">
    <source>
        <dbReference type="SAM" id="Phobius"/>
    </source>
</evidence>
<evidence type="ECO:0000256" key="1">
    <source>
        <dbReference type="ARBA" id="ARBA00004651"/>
    </source>
</evidence>
<organism evidence="8 9">
    <name type="scientific">Maritimibacter alkaliphilus HTCC2654</name>
    <dbReference type="NCBI Taxonomy" id="314271"/>
    <lineage>
        <taxon>Bacteria</taxon>
        <taxon>Pseudomonadati</taxon>
        <taxon>Pseudomonadota</taxon>
        <taxon>Alphaproteobacteria</taxon>
        <taxon>Rhodobacterales</taxon>
        <taxon>Roseobacteraceae</taxon>
        <taxon>Maritimibacter</taxon>
    </lineage>
</organism>